<evidence type="ECO:0000256" key="4">
    <source>
        <dbReference type="RuleBase" id="RU004478"/>
    </source>
</evidence>
<dbReference type="GO" id="GO:0005737">
    <property type="term" value="C:cytoplasm"/>
    <property type="evidence" value="ECO:0007669"/>
    <property type="project" value="UniProtKB-SubCell"/>
</dbReference>
<dbReference type="Proteomes" id="UP000605992">
    <property type="component" value="Unassembled WGS sequence"/>
</dbReference>
<evidence type="ECO:0000256" key="5">
    <source>
        <dbReference type="SAM" id="MobiDB-lite"/>
    </source>
</evidence>
<protein>
    <recommendedName>
        <fullName evidence="3">Protein GrpE</fullName>
    </recommendedName>
    <alternativeName>
        <fullName evidence="3">HSP-70 cofactor</fullName>
    </alternativeName>
</protein>
<dbReference type="CDD" id="cd00446">
    <property type="entry name" value="GrpE"/>
    <property type="match status" value="1"/>
</dbReference>
<feature type="region of interest" description="Disordered" evidence="5">
    <location>
        <begin position="1"/>
        <end position="40"/>
    </location>
</feature>
<evidence type="ECO:0000256" key="3">
    <source>
        <dbReference type="HAMAP-Rule" id="MF_01151"/>
    </source>
</evidence>
<comment type="caution">
    <text evidence="6">The sequence shown here is derived from an EMBL/GenBank/DDBJ whole genome shotgun (WGS) entry which is preliminary data.</text>
</comment>
<dbReference type="InterPro" id="IPR013805">
    <property type="entry name" value="GrpE_CC"/>
</dbReference>
<dbReference type="EMBL" id="BOOR01000086">
    <property type="protein sequence ID" value="GII59497.1"/>
    <property type="molecule type" value="Genomic_DNA"/>
</dbReference>
<accession>A0A8J3Y257</accession>
<comment type="subunit">
    <text evidence="3">Homodimer.</text>
</comment>
<reference evidence="6" key="1">
    <citation type="submission" date="2021-01" db="EMBL/GenBank/DDBJ databases">
        <title>Whole genome shotgun sequence of Planotetraspora thailandica NBRC 104271.</title>
        <authorList>
            <person name="Komaki H."/>
            <person name="Tamura T."/>
        </authorList>
    </citation>
    <scope>NUCLEOTIDE SEQUENCE</scope>
    <source>
        <strain evidence="6">NBRC 104271</strain>
    </source>
</reference>
<gene>
    <name evidence="3" type="primary">grpE</name>
    <name evidence="6" type="ORF">Pth03_78860</name>
</gene>
<name>A0A8J3Y257_9ACTN</name>
<comment type="function">
    <text evidence="3">Participates actively in the response to hyperosmotic and heat shock by preventing the aggregation of stress-denatured proteins, in association with DnaK and GrpE. It is the nucleotide exchange factor for DnaK and may function as a thermosensor. Unfolded proteins bind initially to DnaJ; upon interaction with the DnaJ-bound protein, DnaK hydrolyzes its bound ATP, resulting in the formation of a stable complex. GrpE releases ADP from DnaK; ATP binding to DnaK triggers the release of the substrate protein, thus completing the reaction cycle. Several rounds of ATP-dependent interactions between DnaJ, DnaK and GrpE are required for fully efficient folding.</text>
</comment>
<dbReference type="InterPro" id="IPR009012">
    <property type="entry name" value="GrpE_head"/>
</dbReference>
<dbReference type="GO" id="GO:0051082">
    <property type="term" value="F:unfolded protein binding"/>
    <property type="evidence" value="ECO:0007669"/>
    <property type="project" value="TreeGrafter"/>
</dbReference>
<dbReference type="Pfam" id="PF01025">
    <property type="entry name" value="GrpE"/>
    <property type="match status" value="1"/>
</dbReference>
<dbReference type="PANTHER" id="PTHR21237:SF23">
    <property type="entry name" value="GRPE PROTEIN HOMOLOG, MITOCHONDRIAL"/>
    <property type="match status" value="1"/>
</dbReference>
<sequence>MRESPKTPESRATPEVSDTAEAAATEAPEGAPDAGEETVSQLRDRWLRAEAELDNLRKRTLREIERQRSDERARVAAEWLPVIDNLELALQHAGSGTDAVMEGVRAVRDQAVALLARLGFPRAEDLGTRFDPARHEAVSTAEDPEAEPGTVVAVVRPGYGGGVNQLRPAAVVVSTRAED</sequence>
<dbReference type="GO" id="GO:0042803">
    <property type="term" value="F:protein homodimerization activity"/>
    <property type="evidence" value="ECO:0007669"/>
    <property type="project" value="InterPro"/>
</dbReference>
<evidence type="ECO:0000313" key="6">
    <source>
        <dbReference type="EMBL" id="GII59497.1"/>
    </source>
</evidence>
<dbReference type="GO" id="GO:0000774">
    <property type="term" value="F:adenyl-nucleotide exchange factor activity"/>
    <property type="evidence" value="ECO:0007669"/>
    <property type="project" value="InterPro"/>
</dbReference>
<dbReference type="AlphaFoldDB" id="A0A8J3Y257"/>
<comment type="subcellular location">
    <subcellularLocation>
        <location evidence="3">Cytoplasm</location>
    </subcellularLocation>
</comment>
<organism evidence="6 7">
    <name type="scientific">Planotetraspora thailandica</name>
    <dbReference type="NCBI Taxonomy" id="487172"/>
    <lineage>
        <taxon>Bacteria</taxon>
        <taxon>Bacillati</taxon>
        <taxon>Actinomycetota</taxon>
        <taxon>Actinomycetes</taxon>
        <taxon>Streptosporangiales</taxon>
        <taxon>Streptosporangiaceae</taxon>
        <taxon>Planotetraspora</taxon>
    </lineage>
</organism>
<dbReference type="PANTHER" id="PTHR21237">
    <property type="entry name" value="GRPE PROTEIN"/>
    <property type="match status" value="1"/>
</dbReference>
<dbReference type="GO" id="GO:0051087">
    <property type="term" value="F:protein-folding chaperone binding"/>
    <property type="evidence" value="ECO:0007669"/>
    <property type="project" value="InterPro"/>
</dbReference>
<proteinExistence type="inferred from homology"/>
<evidence type="ECO:0000313" key="7">
    <source>
        <dbReference type="Proteomes" id="UP000605992"/>
    </source>
</evidence>
<dbReference type="Gene3D" id="2.30.22.10">
    <property type="entry name" value="Head domain of nucleotide exchange factor GrpE"/>
    <property type="match status" value="1"/>
</dbReference>
<keyword evidence="3" id="KW-0963">Cytoplasm</keyword>
<dbReference type="SUPFAM" id="SSF58014">
    <property type="entry name" value="Coiled-coil domain of nucleotide exchange factor GrpE"/>
    <property type="match status" value="1"/>
</dbReference>
<dbReference type="SUPFAM" id="SSF51064">
    <property type="entry name" value="Head domain of nucleotide exchange factor GrpE"/>
    <property type="match status" value="1"/>
</dbReference>
<feature type="compositionally biased region" description="Low complexity" evidence="5">
    <location>
        <begin position="19"/>
        <end position="33"/>
    </location>
</feature>
<dbReference type="HAMAP" id="MF_01151">
    <property type="entry name" value="GrpE"/>
    <property type="match status" value="1"/>
</dbReference>
<dbReference type="InterPro" id="IPR000740">
    <property type="entry name" value="GrpE"/>
</dbReference>
<evidence type="ECO:0000256" key="2">
    <source>
        <dbReference type="ARBA" id="ARBA00023186"/>
    </source>
</evidence>
<dbReference type="PRINTS" id="PR00773">
    <property type="entry name" value="GRPEPROTEIN"/>
</dbReference>
<comment type="similarity">
    <text evidence="1 3 4">Belongs to the GrpE family.</text>
</comment>
<dbReference type="GO" id="GO:0006457">
    <property type="term" value="P:protein folding"/>
    <property type="evidence" value="ECO:0007669"/>
    <property type="project" value="InterPro"/>
</dbReference>
<dbReference type="Gene3D" id="3.90.20.20">
    <property type="match status" value="1"/>
</dbReference>
<keyword evidence="3" id="KW-0346">Stress response</keyword>
<evidence type="ECO:0000256" key="1">
    <source>
        <dbReference type="ARBA" id="ARBA00009054"/>
    </source>
</evidence>
<keyword evidence="2 3" id="KW-0143">Chaperone</keyword>
<keyword evidence="7" id="KW-1185">Reference proteome</keyword>